<feature type="transmembrane region" description="Helical" evidence="7">
    <location>
        <begin position="247"/>
        <end position="269"/>
    </location>
</feature>
<keyword evidence="4 7" id="KW-0812">Transmembrane</keyword>
<feature type="transmembrane region" description="Helical" evidence="7">
    <location>
        <begin position="165"/>
        <end position="185"/>
    </location>
</feature>
<comment type="subcellular location">
    <subcellularLocation>
        <location evidence="1">Cell membrane</location>
        <topology evidence="1">Multi-pass membrane protein</topology>
    </subcellularLocation>
</comment>
<proteinExistence type="inferred from homology"/>
<evidence type="ECO:0000256" key="7">
    <source>
        <dbReference type="SAM" id="Phobius"/>
    </source>
</evidence>
<reference evidence="8 9" key="1">
    <citation type="submission" date="2020-04" db="EMBL/GenBank/DDBJ databases">
        <authorList>
            <person name="De Canck E."/>
        </authorList>
    </citation>
    <scope>NUCLEOTIDE SEQUENCE [LARGE SCALE GENOMIC DNA]</scope>
    <source>
        <strain evidence="8 9">LMG 28138</strain>
    </source>
</reference>
<comment type="similarity">
    <text evidence="2">Belongs to the UPF0324 family.</text>
</comment>
<dbReference type="GO" id="GO:0005886">
    <property type="term" value="C:plasma membrane"/>
    <property type="evidence" value="ECO:0007669"/>
    <property type="project" value="UniProtKB-SubCell"/>
</dbReference>
<evidence type="ECO:0008006" key="10">
    <source>
        <dbReference type="Google" id="ProtNLM"/>
    </source>
</evidence>
<feature type="transmembrane region" description="Helical" evidence="7">
    <location>
        <begin position="78"/>
        <end position="99"/>
    </location>
</feature>
<keyword evidence="5 7" id="KW-1133">Transmembrane helix</keyword>
<evidence type="ECO:0000256" key="2">
    <source>
        <dbReference type="ARBA" id="ARBA00007977"/>
    </source>
</evidence>
<feature type="transmembrane region" description="Helical" evidence="7">
    <location>
        <begin position="134"/>
        <end position="153"/>
    </location>
</feature>
<dbReference type="Proteomes" id="UP000494115">
    <property type="component" value="Unassembled WGS sequence"/>
</dbReference>
<evidence type="ECO:0000256" key="1">
    <source>
        <dbReference type="ARBA" id="ARBA00004651"/>
    </source>
</evidence>
<evidence type="ECO:0000256" key="4">
    <source>
        <dbReference type="ARBA" id="ARBA00022692"/>
    </source>
</evidence>
<accession>A0A6S7CH44</accession>
<keyword evidence="3" id="KW-1003">Cell membrane</keyword>
<dbReference type="EMBL" id="CADIKM010000003">
    <property type="protein sequence ID" value="CAB3779942.1"/>
    <property type="molecule type" value="Genomic_DNA"/>
</dbReference>
<dbReference type="InterPro" id="IPR018383">
    <property type="entry name" value="UPF0324_pro"/>
</dbReference>
<feature type="transmembrane region" description="Helical" evidence="7">
    <location>
        <begin position="106"/>
        <end position="128"/>
    </location>
</feature>
<sequence length="503" mass="53173">MSNTHSNLAGQTRVDDTRPSFWRGLVSKEDWWAIWIALAIVVVAYGLFASGSSIKWLAVAPAKWSSPADALTDLAHKLPQYIALFAVWAVLFGVSLAIIGHRVSHFLASFLVLFVVSVLIFELGAWANASKYNLEPPLVALVLGLLISNVFRVPDWLSAGFRVEYYIKIGIILLGATLPFTLLAWAGPVAVVQASIVSLVTFGVIFWVARAIGLDRRFAAVLGVGGAVCGVSASIAIAGAVRAKREHASVSITLVIFWAIVMIFVLPFLSRALGLPTGVGGAWIGTSEFADAAGIAAAQAYGDLAKHGDAAIAGSPEAALQAFTLMKVVGRDIWIGIWAFVLAIVATSRWDREPSAPVDEAGKTTGGSNATATEAATGSLATPPSAPAFQARVGVGEIWDRFPKFVLGFVIASALVTWVASHYSLADYRTVVTPGFVAPITALRTWAFIFCFFSIGLTTRFSGLASTGIKPFLAFSAGVAVNIVLGYVLSVHVFGGYWAGLGQ</sequence>
<name>A0A6S7CH44_9BURK</name>
<gene>
    <name evidence="8" type="ORF">LMG28138_00936</name>
</gene>
<dbReference type="PANTHER" id="PTHR30106:SF1">
    <property type="entry name" value="UPF0324 MEMBRANE PROTEIN FN0533"/>
    <property type="match status" value="1"/>
</dbReference>
<feature type="transmembrane region" description="Helical" evidence="7">
    <location>
        <begin position="405"/>
        <end position="425"/>
    </location>
</feature>
<keyword evidence="6 7" id="KW-0472">Membrane</keyword>
<feature type="transmembrane region" description="Helical" evidence="7">
    <location>
        <begin position="472"/>
        <end position="499"/>
    </location>
</feature>
<dbReference type="PANTHER" id="PTHR30106">
    <property type="entry name" value="INNER MEMBRANE PROTEIN YEIH-RELATED"/>
    <property type="match status" value="1"/>
</dbReference>
<dbReference type="AlphaFoldDB" id="A0A6S7CH44"/>
<dbReference type="RefSeq" id="WP_175103471.1">
    <property type="nucleotide sequence ID" value="NZ_CADIKM010000003.1"/>
</dbReference>
<evidence type="ECO:0000256" key="5">
    <source>
        <dbReference type="ARBA" id="ARBA00022989"/>
    </source>
</evidence>
<protein>
    <recommendedName>
        <fullName evidence="10">Sulfate exporter family transporter</fullName>
    </recommendedName>
</protein>
<evidence type="ECO:0000313" key="8">
    <source>
        <dbReference type="EMBL" id="CAB3779942.1"/>
    </source>
</evidence>
<feature type="transmembrane region" description="Helical" evidence="7">
    <location>
        <begin position="221"/>
        <end position="241"/>
    </location>
</feature>
<feature type="transmembrane region" description="Helical" evidence="7">
    <location>
        <begin position="445"/>
        <end position="465"/>
    </location>
</feature>
<feature type="transmembrane region" description="Helical" evidence="7">
    <location>
        <begin position="32"/>
        <end position="58"/>
    </location>
</feature>
<evidence type="ECO:0000256" key="3">
    <source>
        <dbReference type="ARBA" id="ARBA00022475"/>
    </source>
</evidence>
<keyword evidence="9" id="KW-1185">Reference proteome</keyword>
<evidence type="ECO:0000256" key="6">
    <source>
        <dbReference type="ARBA" id="ARBA00023136"/>
    </source>
</evidence>
<dbReference type="Pfam" id="PF03601">
    <property type="entry name" value="Cons_hypoth698"/>
    <property type="match status" value="2"/>
</dbReference>
<organism evidence="8 9">
    <name type="scientific">Pararobbsia alpina</name>
    <dbReference type="NCBI Taxonomy" id="621374"/>
    <lineage>
        <taxon>Bacteria</taxon>
        <taxon>Pseudomonadati</taxon>
        <taxon>Pseudomonadota</taxon>
        <taxon>Betaproteobacteria</taxon>
        <taxon>Burkholderiales</taxon>
        <taxon>Burkholderiaceae</taxon>
        <taxon>Pararobbsia</taxon>
    </lineage>
</organism>
<evidence type="ECO:0000313" key="9">
    <source>
        <dbReference type="Proteomes" id="UP000494115"/>
    </source>
</evidence>
<feature type="transmembrane region" description="Helical" evidence="7">
    <location>
        <begin position="191"/>
        <end position="209"/>
    </location>
</feature>